<name>A0A9D2L7E0_9FIRM</name>
<dbReference type="Gene3D" id="1.10.10.10">
    <property type="entry name" value="Winged helix-like DNA-binding domain superfamily/Winged helix DNA-binding domain"/>
    <property type="match status" value="1"/>
</dbReference>
<feature type="domain" description="HTH lysR-type" evidence="5">
    <location>
        <begin position="1"/>
        <end position="58"/>
    </location>
</feature>
<dbReference type="CDD" id="cd05466">
    <property type="entry name" value="PBP2_LTTR_substrate"/>
    <property type="match status" value="1"/>
</dbReference>
<gene>
    <name evidence="6" type="ORF">H9716_05180</name>
</gene>
<keyword evidence="2" id="KW-0805">Transcription regulation</keyword>
<proteinExistence type="inferred from homology"/>
<dbReference type="InterPro" id="IPR005119">
    <property type="entry name" value="LysR_subst-bd"/>
</dbReference>
<dbReference type="GO" id="GO:0032993">
    <property type="term" value="C:protein-DNA complex"/>
    <property type="evidence" value="ECO:0007669"/>
    <property type="project" value="TreeGrafter"/>
</dbReference>
<dbReference type="InterPro" id="IPR036388">
    <property type="entry name" value="WH-like_DNA-bd_sf"/>
</dbReference>
<evidence type="ECO:0000256" key="2">
    <source>
        <dbReference type="ARBA" id="ARBA00023015"/>
    </source>
</evidence>
<dbReference type="FunFam" id="1.10.10.10:FF:000001">
    <property type="entry name" value="LysR family transcriptional regulator"/>
    <property type="match status" value="1"/>
</dbReference>
<reference evidence="6" key="2">
    <citation type="submission" date="2021-04" db="EMBL/GenBank/DDBJ databases">
        <authorList>
            <person name="Gilroy R."/>
        </authorList>
    </citation>
    <scope>NUCLEOTIDE SEQUENCE</scope>
    <source>
        <strain evidence="6">CHK188-4685</strain>
    </source>
</reference>
<sequence length="284" mass="31736">MNFKQLEYFIAVADAGSISAAARSLHISQPPLSTQMHLLEEELGQSLFERGSRSIKLTDAGRFFYERAQSILDMAEGTRKDMEQLGKGLIGTLRLGMISSVQTGTVIENIARFRQDHPGVLFRIYEGNTYQLLDKLSTGQIHAALVRTPFPEEGLECRYLIREPMIAVGQERFLGKEESPVSPDDLARFPLIIYRRWEQVLHSYFTHPVPEYLCICDDARSCLSWAKSGAGVSIVPASILHQNRENLRARALSPILSSTIALVQSKNAGPFSLGQQFFQSFGLS</sequence>
<keyword evidence="4" id="KW-0804">Transcription</keyword>
<protein>
    <submittedName>
        <fullName evidence="6">LysR family transcriptional regulator</fullName>
    </submittedName>
</protein>
<reference evidence="6" key="1">
    <citation type="journal article" date="2021" name="PeerJ">
        <title>Extensive microbial diversity within the chicken gut microbiome revealed by metagenomics and culture.</title>
        <authorList>
            <person name="Gilroy R."/>
            <person name="Ravi A."/>
            <person name="Getino M."/>
            <person name="Pursley I."/>
            <person name="Horton D.L."/>
            <person name="Alikhan N.F."/>
            <person name="Baker D."/>
            <person name="Gharbi K."/>
            <person name="Hall N."/>
            <person name="Watson M."/>
            <person name="Adriaenssens E.M."/>
            <person name="Foster-Nyarko E."/>
            <person name="Jarju S."/>
            <person name="Secka A."/>
            <person name="Antonio M."/>
            <person name="Oren A."/>
            <person name="Chaudhuri R.R."/>
            <person name="La Ragione R."/>
            <person name="Hildebrand F."/>
            <person name="Pallen M.J."/>
        </authorList>
    </citation>
    <scope>NUCLEOTIDE SEQUENCE</scope>
    <source>
        <strain evidence="6">CHK188-4685</strain>
    </source>
</reference>
<dbReference type="PANTHER" id="PTHR30346">
    <property type="entry name" value="TRANSCRIPTIONAL DUAL REGULATOR HCAR-RELATED"/>
    <property type="match status" value="1"/>
</dbReference>
<dbReference type="EMBL" id="DWYS01000061">
    <property type="protein sequence ID" value="HJB07241.1"/>
    <property type="molecule type" value="Genomic_DNA"/>
</dbReference>
<evidence type="ECO:0000313" key="6">
    <source>
        <dbReference type="EMBL" id="HJB07241.1"/>
    </source>
</evidence>
<dbReference type="Pfam" id="PF00126">
    <property type="entry name" value="HTH_1"/>
    <property type="match status" value="1"/>
</dbReference>
<dbReference type="GO" id="GO:0003700">
    <property type="term" value="F:DNA-binding transcription factor activity"/>
    <property type="evidence" value="ECO:0007669"/>
    <property type="project" value="InterPro"/>
</dbReference>
<dbReference type="Gene3D" id="3.40.190.10">
    <property type="entry name" value="Periplasmic binding protein-like II"/>
    <property type="match status" value="2"/>
</dbReference>
<dbReference type="GO" id="GO:0003677">
    <property type="term" value="F:DNA binding"/>
    <property type="evidence" value="ECO:0007669"/>
    <property type="project" value="UniProtKB-KW"/>
</dbReference>
<evidence type="ECO:0000259" key="5">
    <source>
        <dbReference type="PROSITE" id="PS50931"/>
    </source>
</evidence>
<dbReference type="AlphaFoldDB" id="A0A9D2L7E0"/>
<dbReference type="SUPFAM" id="SSF53850">
    <property type="entry name" value="Periplasmic binding protein-like II"/>
    <property type="match status" value="1"/>
</dbReference>
<accession>A0A9D2L7E0</accession>
<dbReference type="PANTHER" id="PTHR30346:SF28">
    <property type="entry name" value="HTH-TYPE TRANSCRIPTIONAL REGULATOR CYNR"/>
    <property type="match status" value="1"/>
</dbReference>
<comment type="similarity">
    <text evidence="1">Belongs to the LysR transcriptional regulatory family.</text>
</comment>
<dbReference type="InterPro" id="IPR000847">
    <property type="entry name" value="LysR_HTH_N"/>
</dbReference>
<dbReference type="Pfam" id="PF03466">
    <property type="entry name" value="LysR_substrate"/>
    <property type="match status" value="1"/>
</dbReference>
<evidence type="ECO:0000256" key="1">
    <source>
        <dbReference type="ARBA" id="ARBA00009437"/>
    </source>
</evidence>
<evidence type="ECO:0000256" key="4">
    <source>
        <dbReference type="ARBA" id="ARBA00023163"/>
    </source>
</evidence>
<dbReference type="PROSITE" id="PS50931">
    <property type="entry name" value="HTH_LYSR"/>
    <property type="match status" value="1"/>
</dbReference>
<dbReference type="SUPFAM" id="SSF46785">
    <property type="entry name" value="Winged helix' DNA-binding domain"/>
    <property type="match status" value="1"/>
</dbReference>
<evidence type="ECO:0000256" key="3">
    <source>
        <dbReference type="ARBA" id="ARBA00023125"/>
    </source>
</evidence>
<evidence type="ECO:0000313" key="7">
    <source>
        <dbReference type="Proteomes" id="UP000886804"/>
    </source>
</evidence>
<dbReference type="PRINTS" id="PR00039">
    <property type="entry name" value="HTHLYSR"/>
</dbReference>
<keyword evidence="3" id="KW-0238">DNA-binding</keyword>
<comment type="caution">
    <text evidence="6">The sequence shown here is derived from an EMBL/GenBank/DDBJ whole genome shotgun (WGS) entry which is preliminary data.</text>
</comment>
<dbReference type="InterPro" id="IPR036390">
    <property type="entry name" value="WH_DNA-bd_sf"/>
</dbReference>
<dbReference type="Proteomes" id="UP000886804">
    <property type="component" value="Unassembled WGS sequence"/>
</dbReference>
<organism evidence="6 7">
    <name type="scientific">Candidatus Enterocloster faecavium</name>
    <dbReference type="NCBI Taxonomy" id="2838560"/>
    <lineage>
        <taxon>Bacteria</taxon>
        <taxon>Bacillati</taxon>
        <taxon>Bacillota</taxon>
        <taxon>Clostridia</taxon>
        <taxon>Lachnospirales</taxon>
        <taxon>Lachnospiraceae</taxon>
        <taxon>Enterocloster</taxon>
    </lineage>
</organism>